<evidence type="ECO:0000259" key="2">
    <source>
        <dbReference type="PROSITE" id="PS50943"/>
    </source>
</evidence>
<dbReference type="PANTHER" id="PTHR46797">
    <property type="entry name" value="HTH-TYPE TRANSCRIPTIONAL REGULATOR"/>
    <property type="match status" value="1"/>
</dbReference>
<dbReference type="eggNOG" id="COG1396">
    <property type="taxonomic scope" value="Bacteria"/>
</dbReference>
<protein>
    <submittedName>
        <fullName evidence="3">DNA-binding helix-turn-helix protein</fullName>
    </submittedName>
</protein>
<dbReference type="SUPFAM" id="SSF47413">
    <property type="entry name" value="lambda repressor-like DNA-binding domains"/>
    <property type="match status" value="1"/>
</dbReference>
<sequence>MNSQNTSTMSVREHIGEVLRQIRRAQGSTLREVSAKAQVSLGYLSEIERGQKEASSEMLLSICTALGVPQSLVLREVSIRLAKIEHVMATSKAPQYAKALGKDEITLLS</sequence>
<dbReference type="PROSITE" id="PS50943">
    <property type="entry name" value="HTH_CROC1"/>
    <property type="match status" value="1"/>
</dbReference>
<dbReference type="AlphaFoldDB" id="C0W0E0"/>
<dbReference type="PANTHER" id="PTHR46797:SF1">
    <property type="entry name" value="METHYLPHOSPHONATE SYNTHASE"/>
    <property type="match status" value="1"/>
</dbReference>
<evidence type="ECO:0000313" key="4">
    <source>
        <dbReference type="Proteomes" id="UP000010301"/>
    </source>
</evidence>
<dbReference type="CDD" id="cd00093">
    <property type="entry name" value="HTH_XRE"/>
    <property type="match status" value="1"/>
</dbReference>
<dbReference type="RefSeq" id="WP_006546790.1">
    <property type="nucleotide sequence ID" value="NZ_DS999543.1"/>
</dbReference>
<dbReference type="EMBL" id="ACFG01000030">
    <property type="protein sequence ID" value="EEH63999.1"/>
    <property type="molecule type" value="Genomic_DNA"/>
</dbReference>
<dbReference type="OrthoDB" id="3188736at2"/>
<dbReference type="SMART" id="SM00530">
    <property type="entry name" value="HTH_XRE"/>
    <property type="match status" value="1"/>
</dbReference>
<dbReference type="Pfam" id="PF13560">
    <property type="entry name" value="HTH_31"/>
    <property type="match status" value="1"/>
</dbReference>
<comment type="caution">
    <text evidence="3">The sequence shown here is derived from an EMBL/GenBank/DDBJ whole genome shotgun (WGS) entry which is preliminary data.</text>
</comment>
<keyword evidence="4" id="KW-1185">Reference proteome</keyword>
<proteinExistence type="predicted"/>
<dbReference type="Proteomes" id="UP000010301">
    <property type="component" value="Unassembled WGS sequence"/>
</dbReference>
<dbReference type="InterPro" id="IPR001387">
    <property type="entry name" value="Cro/C1-type_HTH"/>
</dbReference>
<organism evidence="3 4">
    <name type="scientific">Gleimia coleocanis DSM 15436</name>
    <dbReference type="NCBI Taxonomy" id="525245"/>
    <lineage>
        <taxon>Bacteria</taxon>
        <taxon>Bacillati</taxon>
        <taxon>Actinomycetota</taxon>
        <taxon>Actinomycetes</taxon>
        <taxon>Actinomycetales</taxon>
        <taxon>Actinomycetaceae</taxon>
        <taxon>Gleimia</taxon>
    </lineage>
</organism>
<dbReference type="STRING" id="525245.HMPREF0044_1018"/>
<dbReference type="GO" id="GO:0005829">
    <property type="term" value="C:cytosol"/>
    <property type="evidence" value="ECO:0007669"/>
    <property type="project" value="TreeGrafter"/>
</dbReference>
<accession>C0W0E0</accession>
<name>C0W0E0_9ACTO</name>
<feature type="domain" description="HTH cro/C1-type" evidence="2">
    <location>
        <begin position="19"/>
        <end position="73"/>
    </location>
</feature>
<dbReference type="GO" id="GO:0003677">
    <property type="term" value="F:DNA binding"/>
    <property type="evidence" value="ECO:0007669"/>
    <property type="project" value="UniProtKB-KW"/>
</dbReference>
<gene>
    <name evidence="3" type="ORF">HMPREF0044_1018</name>
</gene>
<dbReference type="InterPro" id="IPR010982">
    <property type="entry name" value="Lambda_DNA-bd_dom_sf"/>
</dbReference>
<evidence type="ECO:0000256" key="1">
    <source>
        <dbReference type="ARBA" id="ARBA00023125"/>
    </source>
</evidence>
<reference evidence="3 4" key="1">
    <citation type="submission" date="2009-01" db="EMBL/GenBank/DDBJ databases">
        <authorList>
            <person name="Qin X."/>
            <person name="Bachman B."/>
            <person name="Battles P."/>
            <person name="Bell A."/>
            <person name="Bess C."/>
            <person name="Bickham C."/>
            <person name="Chaboub L."/>
            <person name="Chen D."/>
            <person name="Coyle M."/>
            <person name="Deiros D.R."/>
            <person name="Dinh H."/>
            <person name="Forbes L."/>
            <person name="Fowler G."/>
            <person name="Francisco L."/>
            <person name="Fu Q."/>
            <person name="Gubbala S."/>
            <person name="Hale W."/>
            <person name="Han Y."/>
            <person name="Hemphill L."/>
            <person name="Highlander S.K."/>
            <person name="Hirani K."/>
            <person name="Hogues M."/>
            <person name="Jackson L."/>
            <person name="Jakkamsetti A."/>
            <person name="Javaid M."/>
            <person name="Jiang H."/>
            <person name="Korchina V."/>
            <person name="Kovar C."/>
            <person name="Lara F."/>
            <person name="Lee S."/>
            <person name="Mata R."/>
            <person name="Mathew T."/>
            <person name="Moen C."/>
            <person name="Morales K."/>
            <person name="Munidasa M."/>
            <person name="Nazareth L."/>
            <person name="Ngo R."/>
            <person name="Nguyen L."/>
            <person name="Okwuonu G."/>
            <person name="Ongeri F."/>
            <person name="Patil S."/>
            <person name="Petrosino J."/>
            <person name="Pham C."/>
            <person name="Pham P."/>
            <person name="Pu L.-L."/>
            <person name="Puazo M."/>
            <person name="Raj R."/>
            <person name="Reid J."/>
            <person name="Rouhana J."/>
            <person name="Saada N."/>
            <person name="Shang Y."/>
            <person name="Simmons D."/>
            <person name="Thornton R."/>
            <person name="Warren J."/>
            <person name="Weissenberger G."/>
            <person name="Zhang J."/>
            <person name="Zhang L."/>
            <person name="Zhou C."/>
            <person name="Zhu D."/>
            <person name="Muzny D."/>
            <person name="Worley K."/>
            <person name="Gibbs R."/>
        </authorList>
    </citation>
    <scope>NUCLEOTIDE SEQUENCE [LARGE SCALE GENOMIC DNA]</scope>
    <source>
        <strain evidence="3 4">DSM 15436</strain>
    </source>
</reference>
<dbReference type="HOGENOM" id="CLU_066192_8_4_11"/>
<keyword evidence="1 3" id="KW-0238">DNA-binding</keyword>
<dbReference type="InterPro" id="IPR050807">
    <property type="entry name" value="TransReg_Diox_bact_type"/>
</dbReference>
<evidence type="ECO:0000313" key="3">
    <source>
        <dbReference type="EMBL" id="EEH63999.1"/>
    </source>
</evidence>
<dbReference type="Gene3D" id="1.10.260.40">
    <property type="entry name" value="lambda repressor-like DNA-binding domains"/>
    <property type="match status" value="1"/>
</dbReference>
<dbReference type="GO" id="GO:0003700">
    <property type="term" value="F:DNA-binding transcription factor activity"/>
    <property type="evidence" value="ECO:0007669"/>
    <property type="project" value="TreeGrafter"/>
</dbReference>